<evidence type="ECO:0000313" key="3">
    <source>
        <dbReference type="Proteomes" id="UP000186817"/>
    </source>
</evidence>
<organism evidence="2 3">
    <name type="scientific">Symbiodinium microadriaticum</name>
    <name type="common">Dinoflagellate</name>
    <name type="synonym">Zooxanthella microadriatica</name>
    <dbReference type="NCBI Taxonomy" id="2951"/>
    <lineage>
        <taxon>Eukaryota</taxon>
        <taxon>Sar</taxon>
        <taxon>Alveolata</taxon>
        <taxon>Dinophyceae</taxon>
        <taxon>Suessiales</taxon>
        <taxon>Symbiodiniaceae</taxon>
        <taxon>Symbiodinium</taxon>
    </lineage>
</organism>
<comment type="caution">
    <text evidence="2">The sequence shown here is derived from an EMBL/GenBank/DDBJ whole genome shotgun (WGS) entry which is preliminary data.</text>
</comment>
<feature type="region of interest" description="Disordered" evidence="1">
    <location>
        <begin position="1"/>
        <end position="50"/>
    </location>
</feature>
<dbReference type="EMBL" id="LSRX01000237">
    <property type="protein sequence ID" value="OLQ03401.1"/>
    <property type="molecule type" value="Genomic_DNA"/>
</dbReference>
<name>A0A1Q9E7M0_SYMMI</name>
<protein>
    <submittedName>
        <fullName evidence="2">Uncharacterized protein</fullName>
    </submittedName>
</protein>
<reference evidence="2 3" key="1">
    <citation type="submission" date="2016-02" db="EMBL/GenBank/DDBJ databases">
        <title>Genome analysis of coral dinoflagellate symbionts highlights evolutionary adaptations to a symbiotic lifestyle.</title>
        <authorList>
            <person name="Aranda M."/>
            <person name="Li Y."/>
            <person name="Liew Y.J."/>
            <person name="Baumgarten S."/>
            <person name="Simakov O."/>
            <person name="Wilson M."/>
            <person name="Piel J."/>
            <person name="Ashoor H."/>
            <person name="Bougouffa S."/>
            <person name="Bajic V.B."/>
            <person name="Ryu T."/>
            <person name="Ravasi T."/>
            <person name="Bayer T."/>
            <person name="Micklem G."/>
            <person name="Kim H."/>
            <person name="Bhak J."/>
            <person name="Lajeunesse T.C."/>
            <person name="Voolstra C.R."/>
        </authorList>
    </citation>
    <scope>NUCLEOTIDE SEQUENCE [LARGE SCALE GENOMIC DNA]</scope>
    <source>
        <strain evidence="2 3">CCMP2467</strain>
    </source>
</reference>
<feature type="compositionally biased region" description="Acidic residues" evidence="1">
    <location>
        <begin position="15"/>
        <end position="43"/>
    </location>
</feature>
<feature type="compositionally biased region" description="Basic and acidic residues" evidence="1">
    <location>
        <begin position="186"/>
        <end position="199"/>
    </location>
</feature>
<evidence type="ECO:0000256" key="1">
    <source>
        <dbReference type="SAM" id="MobiDB-lite"/>
    </source>
</evidence>
<evidence type="ECO:0000313" key="2">
    <source>
        <dbReference type="EMBL" id="OLQ03401.1"/>
    </source>
</evidence>
<proteinExistence type="predicted"/>
<accession>A0A1Q9E7M0</accession>
<feature type="compositionally biased region" description="Basic and acidic residues" evidence="1">
    <location>
        <begin position="127"/>
        <end position="143"/>
    </location>
</feature>
<feature type="region of interest" description="Disordered" evidence="1">
    <location>
        <begin position="186"/>
        <end position="208"/>
    </location>
</feature>
<feature type="region of interest" description="Disordered" evidence="1">
    <location>
        <begin position="123"/>
        <end position="152"/>
    </location>
</feature>
<feature type="region of interest" description="Disordered" evidence="1">
    <location>
        <begin position="61"/>
        <end position="80"/>
    </location>
</feature>
<sequence>MILISAHADGHANGDDDDDDDDDDGDDDDDDDDDDDGEDEDDAVDRGDSDDCVADMALEKQQAQEEQLAEDGMRRRRSQVFTPRHVAKMAGAMAGEARVLAKCAVSVARLSQGLEEPLTEELLAEQGHVEPKLRRQESRKSSDVHSPSQEAFNHLSVLRAGRESGTAGALRAKRVAVVVGTPEDGREPYRISESARKGDTASASLASETVDAPGCQQCWQDKYARDVPPTNLLSQLLQLLAHLDSGQQAVEPAPLQVFLPEDGSRITEDLANLPAHAEPMRGTQPTFSVKAIAETAASGMVMDIHMRRNYDFLRIHKATAFASGSAYCATKLAMSSALSTKKARHTRHSRIPLRAQQVFTPPDS</sequence>
<dbReference type="AlphaFoldDB" id="A0A1Q9E7M0"/>
<keyword evidence="3" id="KW-1185">Reference proteome</keyword>
<dbReference type="Proteomes" id="UP000186817">
    <property type="component" value="Unassembled WGS sequence"/>
</dbReference>
<gene>
    <name evidence="2" type="ORF">AK812_SmicGene13641</name>
</gene>